<feature type="binding site" evidence="10">
    <location>
        <begin position="96"/>
        <end position="103"/>
    </location>
    <ligand>
        <name>ATP</name>
        <dbReference type="ChEBI" id="CHEBI:30616"/>
    </ligand>
</feature>
<keyword evidence="9" id="KW-0727">SH2 domain</keyword>
<dbReference type="PROSITE" id="PS50096">
    <property type="entry name" value="IQ"/>
    <property type="match status" value="1"/>
</dbReference>
<evidence type="ECO:0000313" key="13">
    <source>
        <dbReference type="EMBL" id="EGD79108.1"/>
    </source>
</evidence>
<evidence type="ECO:0000256" key="2">
    <source>
        <dbReference type="ARBA" id="ARBA00004316"/>
    </source>
</evidence>
<dbReference type="Gene3D" id="3.40.850.10">
    <property type="entry name" value="Kinesin motor domain"/>
    <property type="match status" value="1"/>
</dbReference>
<keyword evidence="10" id="KW-0067">ATP-binding</keyword>
<protein>
    <submittedName>
        <fullName evidence="13">Myosin</fullName>
    </submittedName>
</protein>
<dbReference type="SUPFAM" id="SSF52540">
    <property type="entry name" value="P-loop containing nucleoside triphosphate hydrolases"/>
    <property type="match status" value="1"/>
</dbReference>
<dbReference type="InterPro" id="IPR036860">
    <property type="entry name" value="SH2_dom_sf"/>
</dbReference>
<dbReference type="SUPFAM" id="SSF55550">
    <property type="entry name" value="SH2 domain"/>
    <property type="match status" value="2"/>
</dbReference>
<proteinExistence type="inferred from homology"/>
<keyword evidence="10" id="KW-0009">Actin-binding</keyword>
<evidence type="ECO:0000259" key="12">
    <source>
        <dbReference type="PROSITE" id="PS51456"/>
    </source>
</evidence>
<dbReference type="Pfam" id="PF00063">
    <property type="entry name" value="Myosin_head"/>
    <property type="match status" value="1"/>
</dbReference>
<dbReference type="EMBL" id="GL832984">
    <property type="protein sequence ID" value="EGD79108.1"/>
    <property type="molecule type" value="Genomic_DNA"/>
</dbReference>
<sequence length="1133" mass="129156">MAEKNDLALEEELDEDMLTNILKERYQQRIIYTYVGDILIAVNPYEDLSLYTAEQTATYCNVANKADHPPHIFAIADNAFGEMMRNHQRQVAVISGESGAGKTESTKLFIRHVMDVSARGILNTATPATRTRHPLEEKIIQLNPILESFGNAQTVMNDNSSRFGKFVELKFNESGVVQGASLSHYLLEKARVVKQGPGERNFHIFEQLLSGLSQDERAEYGLASQTEYSYLSSRVNDTEQLTNEFSEIASALNKVGFTSQEIGDIHRVLASILLFGNLEFDDAESDGAVVTNEEVIEAIARNLGVERKVLEKGFMTSKIKVMGDIIVRPLNPSKCQHSKNAVAKALYDRLFTWTVTRLDMMLCPTEATTAVHSIGILDIFGFENFTFNGFDQLCINLANESLHHFFNQHIFAAEMKAYEDEEIDGMSVMFSDNVHVLNLFYENPGVLHILDEQTKFAQGNASALVKTLKEQLADHALFEVKQGDLSFEIKHYAGPIAYEIDGLIEKNKDPLPEAMASSMSTSTNALVSLLFHHNLVSATRKGAARTRARELTRELSRQTTRRITRAATVKHKSVKKQAADLGFENPDTNKGLLGRIARTFKRPNVETVSSQFKQSLDALMYKMSLCSPHFVRCIKPNPNKMPRQYEDALVLKQMQYTGMLQTIKMRREGFSVRMSFEELISSYQGIVFKFSDKMKYTKGVAEELLIKCAEKQEANRQDQKLTSSLSGWLIAKTKVFLKYWHPDVLDALLLDSKIAAVRIQSWVRRFLAQKRFRPRLQAYRDQLAMAVSFLHDMKSRGHQTFLALETLVEEEERRGPEDLGIATPVDKKKENKEKRKMLKEAHKDVDMRKLRKTHAKEQKDVLRWWKKYEKPRRAHLDAHGRVHTWFHGLMSRGEAEEFLFEEPDGTFLIRVSETSRNYAISVKVNGRCKHYRINTGVGYQVLGSDEDFGTLEDLVDFYGEEPLSPANDRLQRPLDALHDLRLGFGNANMANPVFPTGGRSMKLDGNARASTSQRLRREDYLRNPKQPPSWLRGKLSRSEAESELKKRGLASGRFLVREREVGVDSVTFVVSYTHDRRFFHHLLVRDIDEDWTLNDRPLRVRYLDDVIAKFQGRKYPGLATRLESDAPEPVKRA</sequence>
<dbReference type="STRING" id="946362.F2UNA3"/>
<dbReference type="SMART" id="SM00252">
    <property type="entry name" value="SH2"/>
    <property type="match status" value="2"/>
</dbReference>
<dbReference type="AlphaFoldDB" id="F2UNA3"/>
<feature type="domain" description="SH2" evidence="11">
    <location>
        <begin position="885"/>
        <end position="974"/>
    </location>
</feature>
<feature type="region of interest" description="Actin-binding" evidence="10">
    <location>
        <begin position="616"/>
        <end position="638"/>
    </location>
</feature>
<dbReference type="PROSITE" id="PS51456">
    <property type="entry name" value="MYOSIN_MOTOR"/>
    <property type="match status" value="1"/>
</dbReference>
<dbReference type="PANTHER" id="PTHR46256:SF5">
    <property type="entry name" value="MYOSIN-IIIB-LIKE"/>
    <property type="match status" value="1"/>
</dbReference>
<keyword evidence="10" id="KW-0547">Nucleotide-binding</keyword>
<keyword evidence="3" id="KW-0963">Cytoplasm</keyword>
<dbReference type="OMA" id="AMIFRES"/>
<dbReference type="CDD" id="cd00124">
    <property type="entry name" value="MYSc"/>
    <property type="match status" value="1"/>
</dbReference>
<dbReference type="InterPro" id="IPR027417">
    <property type="entry name" value="P-loop_NTPase"/>
</dbReference>
<dbReference type="GeneID" id="16069737"/>
<name>F2UNA3_SALR5</name>
<evidence type="ECO:0000256" key="8">
    <source>
        <dbReference type="ARBA" id="ARBA00023273"/>
    </source>
</evidence>
<comment type="similarity">
    <text evidence="10">Belongs to the TRAFAC class myosin-kinesin ATPase superfamily. Myosin family.</text>
</comment>
<dbReference type="InterPro" id="IPR036961">
    <property type="entry name" value="Kinesin_motor_dom_sf"/>
</dbReference>
<dbReference type="GO" id="GO:0004674">
    <property type="term" value="F:protein serine/threonine kinase activity"/>
    <property type="evidence" value="ECO:0007669"/>
    <property type="project" value="TreeGrafter"/>
</dbReference>
<accession>F2UNA3</accession>
<dbReference type="GO" id="GO:0030832">
    <property type="term" value="P:regulation of actin filament length"/>
    <property type="evidence" value="ECO:0007669"/>
    <property type="project" value="TreeGrafter"/>
</dbReference>
<dbReference type="PRINTS" id="PR00401">
    <property type="entry name" value="SH2DOMAIN"/>
</dbReference>
<dbReference type="InterPro" id="IPR052409">
    <property type="entry name" value="Myosin-III_kinase_activity"/>
</dbReference>
<comment type="subcellular location">
    <subcellularLocation>
        <location evidence="2">Cell projection</location>
    </subcellularLocation>
    <subcellularLocation>
        <location evidence="1">Cytoplasm</location>
        <location evidence="1">Cytoskeleton</location>
    </subcellularLocation>
</comment>
<dbReference type="eggNOG" id="KOG4229">
    <property type="taxonomic scope" value="Eukaryota"/>
</dbReference>
<evidence type="ECO:0000256" key="1">
    <source>
        <dbReference type="ARBA" id="ARBA00004245"/>
    </source>
</evidence>
<dbReference type="Gene3D" id="1.10.10.820">
    <property type="match status" value="1"/>
</dbReference>
<evidence type="ECO:0000256" key="3">
    <source>
        <dbReference type="ARBA" id="ARBA00022490"/>
    </source>
</evidence>
<evidence type="ECO:0000256" key="6">
    <source>
        <dbReference type="ARBA" id="ARBA00023175"/>
    </source>
</evidence>
<dbReference type="PROSITE" id="PS50001">
    <property type="entry name" value="SH2"/>
    <property type="match status" value="2"/>
</dbReference>
<dbReference type="Gene3D" id="3.30.505.10">
    <property type="entry name" value="SH2 domain"/>
    <property type="match status" value="2"/>
</dbReference>
<gene>
    <name evidence="13" type="ORF">PTSG_09835</name>
</gene>
<dbReference type="RefSeq" id="XP_004989193.1">
    <property type="nucleotide sequence ID" value="XM_004989136.1"/>
</dbReference>
<dbReference type="KEGG" id="sre:PTSG_09835"/>
<dbReference type="Pfam" id="PF00017">
    <property type="entry name" value="SH2"/>
    <property type="match status" value="2"/>
</dbReference>
<evidence type="ECO:0000256" key="5">
    <source>
        <dbReference type="ARBA" id="ARBA00023123"/>
    </source>
</evidence>
<dbReference type="GO" id="GO:0016459">
    <property type="term" value="C:myosin complex"/>
    <property type="evidence" value="ECO:0007669"/>
    <property type="project" value="UniProtKB-KW"/>
</dbReference>
<dbReference type="GO" id="GO:0005524">
    <property type="term" value="F:ATP binding"/>
    <property type="evidence" value="ECO:0007669"/>
    <property type="project" value="UniProtKB-UniRule"/>
</dbReference>
<keyword evidence="6 10" id="KW-0505">Motor protein</keyword>
<evidence type="ECO:0000313" key="14">
    <source>
        <dbReference type="Proteomes" id="UP000007799"/>
    </source>
</evidence>
<organism evidence="14">
    <name type="scientific">Salpingoeca rosetta (strain ATCC 50818 / BSB-021)</name>
    <dbReference type="NCBI Taxonomy" id="946362"/>
    <lineage>
        <taxon>Eukaryota</taxon>
        <taxon>Choanoflagellata</taxon>
        <taxon>Craspedida</taxon>
        <taxon>Salpingoecidae</taxon>
        <taxon>Salpingoeca</taxon>
    </lineage>
</organism>
<dbReference type="Proteomes" id="UP000007799">
    <property type="component" value="Unassembled WGS sequence"/>
</dbReference>
<evidence type="ECO:0000256" key="10">
    <source>
        <dbReference type="PROSITE-ProRule" id="PRU00782"/>
    </source>
</evidence>
<keyword evidence="14" id="KW-1185">Reference proteome</keyword>
<reference evidence="13" key="1">
    <citation type="submission" date="2009-08" db="EMBL/GenBank/DDBJ databases">
        <title>Annotation of Salpingoeca rosetta.</title>
        <authorList>
            <consortium name="The Broad Institute Genome Sequencing Platform"/>
            <person name="Russ C."/>
            <person name="Cuomo C."/>
            <person name="Burger G."/>
            <person name="Gray M.W."/>
            <person name="Holland P.W.H."/>
            <person name="King N."/>
            <person name="Lang F.B.F."/>
            <person name="Roger A.J."/>
            <person name="Ruiz-Trillo I."/>
            <person name="Young S.K."/>
            <person name="Zeng Q."/>
            <person name="Gargeya S."/>
            <person name="Alvarado L."/>
            <person name="Berlin A."/>
            <person name="Chapman S.B."/>
            <person name="Chen Z."/>
            <person name="Freedman E."/>
            <person name="Gellesch M."/>
            <person name="Goldberg J."/>
            <person name="Griggs A."/>
            <person name="Gujja S."/>
            <person name="Heilman E."/>
            <person name="Heiman D."/>
            <person name="Howarth C."/>
            <person name="Mehta T."/>
            <person name="Neiman D."/>
            <person name="Pearson M."/>
            <person name="Roberts A."/>
            <person name="Saif S."/>
            <person name="Shea T."/>
            <person name="Shenoy N."/>
            <person name="Sisk P."/>
            <person name="Stolte C."/>
            <person name="Sykes S."/>
            <person name="White J."/>
            <person name="Yandava C."/>
            <person name="Haas B."/>
            <person name="Nusbaum C."/>
            <person name="Birren B."/>
        </authorList>
    </citation>
    <scope>NUCLEOTIDE SEQUENCE [LARGE SCALE GENOMIC DNA]</scope>
    <source>
        <strain evidence="13">ATCC 50818</strain>
    </source>
</reference>
<dbReference type="GO" id="GO:0042995">
    <property type="term" value="C:cell projection"/>
    <property type="evidence" value="ECO:0007669"/>
    <property type="project" value="UniProtKB-SubCell"/>
</dbReference>
<dbReference type="InParanoid" id="F2UNA3"/>
<evidence type="ECO:0000256" key="4">
    <source>
        <dbReference type="ARBA" id="ARBA00022737"/>
    </source>
</evidence>
<evidence type="ECO:0000256" key="7">
    <source>
        <dbReference type="ARBA" id="ARBA00023212"/>
    </source>
</evidence>
<feature type="domain" description="Myosin motor" evidence="12">
    <location>
        <begin position="2"/>
        <end position="750"/>
    </location>
</feature>
<dbReference type="GO" id="GO:0003779">
    <property type="term" value="F:actin binding"/>
    <property type="evidence" value="ECO:0007669"/>
    <property type="project" value="UniProtKB-KW"/>
</dbReference>
<dbReference type="InterPro" id="IPR000980">
    <property type="entry name" value="SH2"/>
</dbReference>
<dbReference type="CDD" id="cd00173">
    <property type="entry name" value="SH2"/>
    <property type="match status" value="2"/>
</dbReference>
<dbReference type="SMART" id="SM00242">
    <property type="entry name" value="MYSc"/>
    <property type="match status" value="1"/>
</dbReference>
<dbReference type="eggNOG" id="KOG1264">
    <property type="taxonomic scope" value="Eukaryota"/>
</dbReference>
<dbReference type="PRINTS" id="PR00193">
    <property type="entry name" value="MYOSINHEAVY"/>
</dbReference>
<dbReference type="Gene3D" id="1.20.120.720">
    <property type="entry name" value="Myosin VI head, motor domain, U50 subdomain"/>
    <property type="match status" value="1"/>
</dbReference>
<feature type="domain" description="SH2" evidence="11">
    <location>
        <begin position="1030"/>
        <end position="1126"/>
    </location>
</feature>
<dbReference type="InterPro" id="IPR001609">
    <property type="entry name" value="Myosin_head_motor_dom-like"/>
</dbReference>
<keyword evidence="8" id="KW-0966">Cell projection</keyword>
<evidence type="ECO:0000259" key="11">
    <source>
        <dbReference type="PROSITE" id="PS50001"/>
    </source>
</evidence>
<dbReference type="Gene3D" id="1.20.5.4820">
    <property type="match status" value="1"/>
</dbReference>
<keyword evidence="4" id="KW-0677">Repeat</keyword>
<dbReference type="Gene3D" id="1.20.58.530">
    <property type="match status" value="1"/>
</dbReference>
<evidence type="ECO:0000256" key="9">
    <source>
        <dbReference type="PROSITE-ProRule" id="PRU00191"/>
    </source>
</evidence>
<dbReference type="PANTHER" id="PTHR46256">
    <property type="entry name" value="AGAP011099-PA"/>
    <property type="match status" value="1"/>
</dbReference>
<dbReference type="GO" id="GO:0000146">
    <property type="term" value="F:microfilament motor activity"/>
    <property type="evidence" value="ECO:0007669"/>
    <property type="project" value="TreeGrafter"/>
</dbReference>
<keyword evidence="7" id="KW-0206">Cytoskeleton</keyword>
<keyword evidence="5 10" id="KW-0518">Myosin</keyword>